<dbReference type="AlphaFoldDB" id="S4P3X2"/>
<dbReference type="EMBL" id="GAIX01006254">
    <property type="protein sequence ID" value="JAA86306.1"/>
    <property type="molecule type" value="Transcribed_RNA"/>
</dbReference>
<organism evidence="1">
    <name type="scientific">Pararge aegeria</name>
    <name type="common">speckled wood butterfly</name>
    <dbReference type="NCBI Taxonomy" id="116150"/>
    <lineage>
        <taxon>Eukaryota</taxon>
        <taxon>Metazoa</taxon>
        <taxon>Ecdysozoa</taxon>
        <taxon>Arthropoda</taxon>
        <taxon>Hexapoda</taxon>
        <taxon>Insecta</taxon>
        <taxon>Pterygota</taxon>
        <taxon>Neoptera</taxon>
        <taxon>Endopterygota</taxon>
        <taxon>Lepidoptera</taxon>
        <taxon>Glossata</taxon>
        <taxon>Ditrysia</taxon>
        <taxon>Papilionoidea</taxon>
        <taxon>Nymphalidae</taxon>
        <taxon>Satyrinae</taxon>
        <taxon>Satyrini</taxon>
        <taxon>Parargina</taxon>
        <taxon>Pararge</taxon>
    </lineage>
</organism>
<name>S4P3X2_9NEOP</name>
<reference evidence="1" key="2">
    <citation type="submission" date="2013-05" db="EMBL/GenBank/DDBJ databases">
        <authorList>
            <person name="Carter J.-M."/>
            <person name="Baker S.C."/>
            <person name="Pink R."/>
            <person name="Carter D.R.F."/>
            <person name="Collins A."/>
            <person name="Tomlin J."/>
            <person name="Gibbs M."/>
            <person name="Breuker C.J."/>
        </authorList>
    </citation>
    <scope>NUCLEOTIDE SEQUENCE</scope>
    <source>
        <tissue evidence="1">Ovary</tissue>
    </source>
</reference>
<reference evidence="1" key="1">
    <citation type="journal article" date="2013" name="BMC Genomics">
        <title>Unscrambling butterfly oogenesis.</title>
        <authorList>
            <person name="Carter J.M."/>
            <person name="Baker S.C."/>
            <person name="Pink R."/>
            <person name="Carter D.R."/>
            <person name="Collins A."/>
            <person name="Tomlin J."/>
            <person name="Gibbs M."/>
            <person name="Breuker C.J."/>
        </authorList>
    </citation>
    <scope>NUCLEOTIDE SEQUENCE</scope>
    <source>
        <tissue evidence="1">Ovary</tissue>
    </source>
</reference>
<protein>
    <submittedName>
        <fullName evidence="1">Uncharacterized protein</fullName>
    </submittedName>
</protein>
<sequence length="73" mass="8316">MYTSFGSALTRQKASKLPATLWWTEGLFVNGSELDKFCKQCREGTAHDVRWLAAQSKWKAVANRCWLESFTDG</sequence>
<accession>S4P3X2</accession>
<feature type="non-terminal residue" evidence="1">
    <location>
        <position position="73"/>
    </location>
</feature>
<evidence type="ECO:0000313" key="1">
    <source>
        <dbReference type="EMBL" id="JAA86306.1"/>
    </source>
</evidence>
<proteinExistence type="predicted"/>